<dbReference type="InterPro" id="IPR023296">
    <property type="entry name" value="Glyco_hydro_beta-prop_sf"/>
</dbReference>
<dbReference type="AlphaFoldDB" id="A0A0F8YYG4"/>
<accession>A0A0F8YYG4</accession>
<dbReference type="PANTHER" id="PTHR35279:SF1">
    <property type="entry name" value="ARABINANASE_LEVANSUCRASE_INVERTASE"/>
    <property type="match status" value="1"/>
</dbReference>
<protein>
    <submittedName>
        <fullName evidence="1">Uncharacterized protein</fullName>
    </submittedName>
</protein>
<proteinExistence type="predicted"/>
<evidence type="ECO:0000313" key="1">
    <source>
        <dbReference type="EMBL" id="KKK86497.1"/>
    </source>
</evidence>
<gene>
    <name evidence="1" type="ORF">LCGC14_2762650</name>
</gene>
<dbReference type="EMBL" id="LAZR01050818">
    <property type="protein sequence ID" value="KKK86497.1"/>
    <property type="molecule type" value="Genomic_DNA"/>
</dbReference>
<organism evidence="1">
    <name type="scientific">marine sediment metagenome</name>
    <dbReference type="NCBI Taxonomy" id="412755"/>
    <lineage>
        <taxon>unclassified sequences</taxon>
        <taxon>metagenomes</taxon>
        <taxon>ecological metagenomes</taxon>
    </lineage>
</organism>
<feature type="non-terminal residue" evidence="1">
    <location>
        <position position="419"/>
    </location>
</feature>
<sequence>PALAEMVITTWGGDATIIYDTGFMHMLMKHPDDGVCLFDMELIEIDGPGARFRFLGWHKDSTSGYTYDQGLRLFAVSDWTDFSFIESSNDLWLVHGWPYTDATRTGALDIEWVRFGDTPPSGFEVDEGRIHAWVNGKPSSAGQYTEIKHWWSYDGEFFVPEDRTTVAIPVGAAAAWDDTKVKDKTVLKAGNTYYMIFAGEDSGGVQQLGLATATDPDGPWTKDGSNPLITRTSGQDDDNIFAPFLIKDVAETDSNKRWRCFYGTFSALDSEFHIFMATSPTPDGTWTKQGEVLGSGGVGDFDENGAGNPVVFRSGGIWEIWYSGIGAGAGPRQSIGRATTSDLDSTPYTKDGAGARIDKHADALQDLSANLSGGRIASMTSTTGFVVDAVIHVNQNTTANDYGQSRIRAIVTDTSLELY</sequence>
<reference evidence="1" key="1">
    <citation type="journal article" date="2015" name="Nature">
        <title>Complex archaea that bridge the gap between prokaryotes and eukaryotes.</title>
        <authorList>
            <person name="Spang A."/>
            <person name="Saw J.H."/>
            <person name="Jorgensen S.L."/>
            <person name="Zaremba-Niedzwiedzka K."/>
            <person name="Martijn J."/>
            <person name="Lind A.E."/>
            <person name="van Eijk R."/>
            <person name="Schleper C."/>
            <person name="Guy L."/>
            <person name="Ettema T.J."/>
        </authorList>
    </citation>
    <scope>NUCLEOTIDE SEQUENCE</scope>
</reference>
<dbReference type="SUPFAM" id="SSF75005">
    <property type="entry name" value="Arabinanase/levansucrase/invertase"/>
    <property type="match status" value="1"/>
</dbReference>
<feature type="non-terminal residue" evidence="1">
    <location>
        <position position="1"/>
    </location>
</feature>
<dbReference type="PANTHER" id="PTHR35279">
    <property type="match status" value="1"/>
</dbReference>
<name>A0A0F8YYG4_9ZZZZ</name>
<comment type="caution">
    <text evidence="1">The sequence shown here is derived from an EMBL/GenBank/DDBJ whole genome shotgun (WGS) entry which is preliminary data.</text>
</comment>
<dbReference type="Gene3D" id="2.115.10.20">
    <property type="entry name" value="Glycosyl hydrolase domain, family 43"/>
    <property type="match status" value="2"/>
</dbReference>